<organism evidence="2">
    <name type="scientific">Perkinsus marinus (strain ATCC 50983 / TXsc)</name>
    <dbReference type="NCBI Taxonomy" id="423536"/>
    <lineage>
        <taxon>Eukaryota</taxon>
        <taxon>Sar</taxon>
        <taxon>Alveolata</taxon>
        <taxon>Perkinsozoa</taxon>
        <taxon>Perkinsea</taxon>
        <taxon>Perkinsida</taxon>
        <taxon>Perkinsidae</taxon>
        <taxon>Perkinsus</taxon>
    </lineage>
</organism>
<protein>
    <recommendedName>
        <fullName evidence="3">Helicase superfamily 3 single-stranded DNA/RNA virus domain-containing protein</fullName>
    </recommendedName>
</protein>
<evidence type="ECO:0000313" key="1">
    <source>
        <dbReference type="EMBL" id="EER02273.1"/>
    </source>
</evidence>
<dbReference type="RefSeq" id="XP_002769555.1">
    <property type="nucleotide sequence ID" value="XM_002769509.1"/>
</dbReference>
<evidence type="ECO:0008006" key="3">
    <source>
        <dbReference type="Google" id="ProtNLM"/>
    </source>
</evidence>
<evidence type="ECO:0000313" key="2">
    <source>
        <dbReference type="Proteomes" id="UP000007800"/>
    </source>
</evidence>
<reference evidence="1 2" key="1">
    <citation type="submission" date="2008-07" db="EMBL/GenBank/DDBJ databases">
        <authorList>
            <person name="El-Sayed N."/>
            <person name="Caler E."/>
            <person name="Inman J."/>
            <person name="Amedeo P."/>
            <person name="Hass B."/>
            <person name="Wortman J."/>
        </authorList>
    </citation>
    <scope>NUCLEOTIDE SEQUENCE [LARGE SCALE GENOMIC DNA]</scope>
    <source>
        <strain evidence="2">ATCC 50983 / TXsc</strain>
    </source>
</reference>
<proteinExistence type="predicted"/>
<dbReference type="AlphaFoldDB" id="C5LLQ1"/>
<dbReference type="Gene3D" id="3.40.50.300">
    <property type="entry name" value="P-loop containing nucleotide triphosphate hydrolases"/>
    <property type="match status" value="1"/>
</dbReference>
<dbReference type="InParanoid" id="C5LLQ1"/>
<gene>
    <name evidence="1" type="ORF">Pmar_PMAR006595</name>
</gene>
<name>C5LLQ1_PERM5</name>
<dbReference type="SUPFAM" id="SSF52540">
    <property type="entry name" value="P-loop containing nucleoside triphosphate hydrolases"/>
    <property type="match status" value="1"/>
</dbReference>
<dbReference type="Proteomes" id="UP000007800">
    <property type="component" value="Unassembled WGS sequence"/>
</dbReference>
<dbReference type="GeneID" id="9055265"/>
<accession>C5LLQ1</accession>
<sequence length="300" mass="33571">MSMQPSLKEFRASDEKRDTGQSCRIRRLSDLAPWIVTKKLRTERDFLAAAYQEKNVKEYIINQKDSISNLLCRVWNIEDSASEAKRTKTTRLARLANAAQGPCACKGVTEIAMLEILSHNGIKPSHFATAIVKLLEVGRSRNCNLSCSGPSGCGKSYLVRHLSEIYRTCSLASGSYPLSILMEKDVELFILDDFHYCGRQIGFSLSDALPFFEGKKEITLPLPKNGSKCDALYKNDAPVIITVPARFQCWDLTPDDNDMLNQRFKWIYLTNPIDISSRKDLPVCGSCCARVILRNSSGTG</sequence>
<dbReference type="InterPro" id="IPR027417">
    <property type="entry name" value="P-loop_NTPase"/>
</dbReference>
<dbReference type="EMBL" id="GG683299">
    <property type="protein sequence ID" value="EER02273.1"/>
    <property type="molecule type" value="Genomic_DNA"/>
</dbReference>
<dbReference type="OrthoDB" id="444387at2759"/>
<keyword evidence="2" id="KW-1185">Reference proteome</keyword>